<feature type="non-terminal residue" evidence="7">
    <location>
        <position position="119"/>
    </location>
</feature>
<dbReference type="Proteomes" id="UP000029121">
    <property type="component" value="Unassembled WGS sequence"/>
</dbReference>
<feature type="non-terminal residue" evidence="7">
    <location>
        <position position="1"/>
    </location>
</feature>
<feature type="domain" description="HSF-type DNA-binding" evidence="6">
    <location>
        <begin position="4"/>
        <end position="101"/>
    </location>
</feature>
<proteinExistence type="inferred from homology"/>
<organism evidence="7 8">
    <name type="scientific">Capsella rubella</name>
    <dbReference type="NCBI Taxonomy" id="81985"/>
    <lineage>
        <taxon>Eukaryota</taxon>
        <taxon>Viridiplantae</taxon>
        <taxon>Streptophyta</taxon>
        <taxon>Embryophyta</taxon>
        <taxon>Tracheophyta</taxon>
        <taxon>Spermatophyta</taxon>
        <taxon>Magnoliopsida</taxon>
        <taxon>eudicotyledons</taxon>
        <taxon>Gunneridae</taxon>
        <taxon>Pentapetalae</taxon>
        <taxon>rosids</taxon>
        <taxon>malvids</taxon>
        <taxon>Brassicales</taxon>
        <taxon>Brassicaceae</taxon>
        <taxon>Camelineae</taxon>
        <taxon>Capsella</taxon>
    </lineage>
</organism>
<dbReference type="SMART" id="SM00415">
    <property type="entry name" value="HSF"/>
    <property type="match status" value="1"/>
</dbReference>
<protein>
    <recommendedName>
        <fullName evidence="6">HSF-type DNA-binding domain-containing protein</fullName>
    </recommendedName>
</protein>
<evidence type="ECO:0000256" key="1">
    <source>
        <dbReference type="ARBA" id="ARBA00004123"/>
    </source>
</evidence>
<dbReference type="InterPro" id="IPR036388">
    <property type="entry name" value="WH-like_DNA-bd_sf"/>
</dbReference>
<gene>
    <name evidence="7" type="ORF">CARUB_v10014950mg</name>
</gene>
<keyword evidence="8" id="KW-1185">Reference proteome</keyword>
<dbReference type="GO" id="GO:0003700">
    <property type="term" value="F:DNA-binding transcription factor activity"/>
    <property type="evidence" value="ECO:0007669"/>
    <property type="project" value="InterPro"/>
</dbReference>
<name>R0G896_9BRAS</name>
<keyword evidence="2" id="KW-0346">Stress response</keyword>
<dbReference type="Gene3D" id="1.10.10.10">
    <property type="entry name" value="Winged helix-like DNA-binding domain superfamily/Winged helix DNA-binding domain"/>
    <property type="match status" value="1"/>
</dbReference>
<sequence>YPESCLRFYKCIYEMVNDPSSDSIISWGKSNNSFVINDQEEFIRRNKKMFSRFFCRNFTEFISRLNFYGFKQMNESSGLWEFGDKYFVKGRPELMVEMHKRVSMKRFAESSKQMEANAK</sequence>
<dbReference type="GO" id="GO:0000978">
    <property type="term" value="F:RNA polymerase II cis-regulatory region sequence-specific DNA binding"/>
    <property type="evidence" value="ECO:0007669"/>
    <property type="project" value="TreeGrafter"/>
</dbReference>
<evidence type="ECO:0000313" key="7">
    <source>
        <dbReference type="EMBL" id="EOA31736.1"/>
    </source>
</evidence>
<dbReference type="PANTHER" id="PTHR10015">
    <property type="entry name" value="HEAT SHOCK TRANSCRIPTION FACTOR"/>
    <property type="match status" value="1"/>
</dbReference>
<dbReference type="GO" id="GO:0005634">
    <property type="term" value="C:nucleus"/>
    <property type="evidence" value="ECO:0007669"/>
    <property type="project" value="UniProtKB-SubCell"/>
</dbReference>
<dbReference type="Pfam" id="PF00447">
    <property type="entry name" value="HSF_DNA-bind"/>
    <property type="match status" value="1"/>
</dbReference>
<evidence type="ECO:0000256" key="4">
    <source>
        <dbReference type="ARBA" id="ARBA00023242"/>
    </source>
</evidence>
<dbReference type="GO" id="GO:0034605">
    <property type="term" value="P:cellular response to heat"/>
    <property type="evidence" value="ECO:0007669"/>
    <property type="project" value="TreeGrafter"/>
</dbReference>
<dbReference type="PRINTS" id="PR00056">
    <property type="entry name" value="HSFDOMAIN"/>
</dbReference>
<dbReference type="InterPro" id="IPR000232">
    <property type="entry name" value="HSF_DNA-bd"/>
</dbReference>
<keyword evidence="4" id="KW-0539">Nucleus</keyword>
<dbReference type="SUPFAM" id="SSF46785">
    <property type="entry name" value="Winged helix' DNA-binding domain"/>
    <property type="match status" value="1"/>
</dbReference>
<comment type="similarity">
    <text evidence="5">Belongs to the HSF family.</text>
</comment>
<reference evidence="8" key="1">
    <citation type="journal article" date="2013" name="Nat. Genet.">
        <title>The Capsella rubella genome and the genomic consequences of rapid mating system evolution.</title>
        <authorList>
            <person name="Slotte T."/>
            <person name="Hazzouri K.M."/>
            <person name="Agren J.A."/>
            <person name="Koenig D."/>
            <person name="Maumus F."/>
            <person name="Guo Y.L."/>
            <person name="Steige K."/>
            <person name="Platts A.E."/>
            <person name="Escobar J.S."/>
            <person name="Newman L.K."/>
            <person name="Wang W."/>
            <person name="Mandakova T."/>
            <person name="Vello E."/>
            <person name="Smith L.M."/>
            <person name="Henz S.R."/>
            <person name="Steffen J."/>
            <person name="Takuno S."/>
            <person name="Brandvain Y."/>
            <person name="Coop G."/>
            <person name="Andolfatto P."/>
            <person name="Hu T.T."/>
            <person name="Blanchette M."/>
            <person name="Clark R.M."/>
            <person name="Quesneville H."/>
            <person name="Nordborg M."/>
            <person name="Gaut B.S."/>
            <person name="Lysak M.A."/>
            <person name="Jenkins J."/>
            <person name="Grimwood J."/>
            <person name="Chapman J."/>
            <person name="Prochnik S."/>
            <person name="Shu S."/>
            <person name="Rokhsar D."/>
            <person name="Schmutz J."/>
            <person name="Weigel D."/>
            <person name="Wright S.I."/>
        </authorList>
    </citation>
    <scope>NUCLEOTIDE SEQUENCE [LARGE SCALE GENOMIC DNA]</scope>
    <source>
        <strain evidence="8">cv. Monte Gargano</strain>
    </source>
</reference>
<dbReference type="eggNOG" id="KOG0627">
    <property type="taxonomic scope" value="Eukaryota"/>
</dbReference>
<evidence type="ECO:0000256" key="3">
    <source>
        <dbReference type="ARBA" id="ARBA00023125"/>
    </source>
</evidence>
<dbReference type="AlphaFoldDB" id="R0G896"/>
<accession>R0G896</accession>
<evidence type="ECO:0000256" key="5">
    <source>
        <dbReference type="RuleBase" id="RU004020"/>
    </source>
</evidence>
<keyword evidence="3" id="KW-0238">DNA-binding</keyword>
<dbReference type="PANTHER" id="PTHR10015:SF427">
    <property type="entry name" value="HEAT SHOCK FACTOR PROTEIN"/>
    <property type="match status" value="1"/>
</dbReference>
<evidence type="ECO:0000313" key="8">
    <source>
        <dbReference type="Proteomes" id="UP000029121"/>
    </source>
</evidence>
<dbReference type="EMBL" id="KB870807">
    <property type="protein sequence ID" value="EOA31736.1"/>
    <property type="molecule type" value="Genomic_DNA"/>
</dbReference>
<comment type="subcellular location">
    <subcellularLocation>
        <location evidence="1">Nucleus</location>
    </subcellularLocation>
</comment>
<dbReference type="InterPro" id="IPR036390">
    <property type="entry name" value="WH_DNA-bd_sf"/>
</dbReference>
<dbReference type="GO" id="GO:0006357">
    <property type="term" value="P:regulation of transcription by RNA polymerase II"/>
    <property type="evidence" value="ECO:0007669"/>
    <property type="project" value="TreeGrafter"/>
</dbReference>
<evidence type="ECO:0000256" key="2">
    <source>
        <dbReference type="ARBA" id="ARBA00023016"/>
    </source>
</evidence>
<evidence type="ECO:0000259" key="6">
    <source>
        <dbReference type="SMART" id="SM00415"/>
    </source>
</evidence>